<dbReference type="PANTHER" id="PTHR12922">
    <property type="entry name" value="UBIQUINONE BIOSYNTHESIS PROTEIN"/>
    <property type="match status" value="1"/>
</dbReference>
<dbReference type="GO" id="GO:0016829">
    <property type="term" value="F:lyase activity"/>
    <property type="evidence" value="ECO:0007669"/>
    <property type="project" value="UniProtKB-KW"/>
</dbReference>
<evidence type="ECO:0000256" key="5">
    <source>
        <dbReference type="ARBA" id="ARBA00023239"/>
    </source>
</evidence>
<dbReference type="GO" id="GO:0005743">
    <property type="term" value="C:mitochondrial inner membrane"/>
    <property type="evidence" value="ECO:0007669"/>
    <property type="project" value="InterPro"/>
</dbReference>
<evidence type="ECO:0000256" key="1">
    <source>
        <dbReference type="ARBA" id="ARBA00022688"/>
    </source>
</evidence>
<dbReference type="InterPro" id="IPR007715">
    <property type="entry name" value="Coq4"/>
</dbReference>
<dbReference type="STRING" id="35128.B8CDB4"/>
<dbReference type="InParanoid" id="B8CDB4"/>
<dbReference type="GeneID" id="7450282"/>
<evidence type="ECO:0000313" key="7">
    <source>
        <dbReference type="EMBL" id="EED88476.1"/>
    </source>
</evidence>
<keyword evidence="1" id="KW-0831">Ubiquinone biosynthesis</keyword>
<accession>B8CDB4</accession>
<feature type="non-terminal residue" evidence="7">
    <location>
        <position position="1"/>
    </location>
</feature>
<keyword evidence="5" id="KW-0456">Lyase</keyword>
<gene>
    <name evidence="7" type="ORF">THAPSDRAFT_37725</name>
</gene>
<keyword evidence="3" id="KW-0496">Mitochondrion</keyword>
<keyword evidence="2" id="KW-0999">Mitochondrion inner membrane</keyword>
<dbReference type="HAMAP" id="MF_03111">
    <property type="entry name" value="Coq4"/>
    <property type="match status" value="1"/>
</dbReference>
<dbReference type="AlphaFoldDB" id="B8CDB4"/>
<dbReference type="KEGG" id="tps:THAPSDRAFT_37725"/>
<dbReference type="PaxDb" id="35128-Thaps37725"/>
<dbReference type="InterPro" id="IPR027540">
    <property type="entry name" value="Coq4_euk"/>
</dbReference>
<organism evidence="7 8">
    <name type="scientific">Thalassiosira pseudonana</name>
    <name type="common">Marine diatom</name>
    <name type="synonym">Cyclotella nana</name>
    <dbReference type="NCBI Taxonomy" id="35128"/>
    <lineage>
        <taxon>Eukaryota</taxon>
        <taxon>Sar</taxon>
        <taxon>Stramenopiles</taxon>
        <taxon>Ochrophyta</taxon>
        <taxon>Bacillariophyta</taxon>
        <taxon>Coscinodiscophyceae</taxon>
        <taxon>Thalassiosirophycidae</taxon>
        <taxon>Thalassiosirales</taxon>
        <taxon>Thalassiosiraceae</taxon>
        <taxon>Thalassiosira</taxon>
    </lineage>
</organism>
<sequence>PLSPLQRLATLLHSSITALNDPTRADAVAAVGEVTGSYALSRMMQTMQNDEIGRRILKERPLVNETVAERAFRLLEQHNNMNELKSTANNNSMTFGAAYATFLQTHNFDPNERSPIRFITDPNLSYVMTRYRQCHDYWHALTELPPTVLGELALKWVELMQTGLPLAALSATGGAFGASGLSEEEREILWSVYFPWAIRVGQNMKGNALMCVYYEEEFETDLGVLRDRIGIEPAPIV</sequence>
<dbReference type="Pfam" id="PF05019">
    <property type="entry name" value="Coq4"/>
    <property type="match status" value="1"/>
</dbReference>
<name>B8CDB4_THAPS</name>
<dbReference type="HOGENOM" id="CLU_061241_1_1_1"/>
<reference evidence="7 8" key="2">
    <citation type="journal article" date="2008" name="Nature">
        <title>The Phaeodactylum genome reveals the evolutionary history of diatom genomes.</title>
        <authorList>
            <person name="Bowler C."/>
            <person name="Allen A.E."/>
            <person name="Badger J.H."/>
            <person name="Grimwood J."/>
            <person name="Jabbari K."/>
            <person name="Kuo A."/>
            <person name="Maheswari U."/>
            <person name="Martens C."/>
            <person name="Maumus F."/>
            <person name="Otillar R.P."/>
            <person name="Rayko E."/>
            <person name="Salamov A."/>
            <person name="Vandepoele K."/>
            <person name="Beszteri B."/>
            <person name="Gruber A."/>
            <person name="Heijde M."/>
            <person name="Katinka M."/>
            <person name="Mock T."/>
            <person name="Valentin K."/>
            <person name="Verret F."/>
            <person name="Berges J.A."/>
            <person name="Brownlee C."/>
            <person name="Cadoret J.P."/>
            <person name="Chiovitti A."/>
            <person name="Choi C.J."/>
            <person name="Coesel S."/>
            <person name="De Martino A."/>
            <person name="Detter J.C."/>
            <person name="Durkin C."/>
            <person name="Falciatore A."/>
            <person name="Fournet J."/>
            <person name="Haruta M."/>
            <person name="Huysman M.J."/>
            <person name="Jenkins B.D."/>
            <person name="Jiroutova K."/>
            <person name="Jorgensen R.E."/>
            <person name="Joubert Y."/>
            <person name="Kaplan A."/>
            <person name="Kroger N."/>
            <person name="Kroth P.G."/>
            <person name="La Roche J."/>
            <person name="Lindquist E."/>
            <person name="Lommer M."/>
            <person name="Martin-Jezequel V."/>
            <person name="Lopez P.J."/>
            <person name="Lucas S."/>
            <person name="Mangogna M."/>
            <person name="McGinnis K."/>
            <person name="Medlin L.K."/>
            <person name="Montsant A."/>
            <person name="Oudot-Le Secq M.P."/>
            <person name="Napoli C."/>
            <person name="Obornik M."/>
            <person name="Parker M.S."/>
            <person name="Petit J.L."/>
            <person name="Porcel B.M."/>
            <person name="Poulsen N."/>
            <person name="Robison M."/>
            <person name="Rychlewski L."/>
            <person name="Rynearson T.A."/>
            <person name="Schmutz J."/>
            <person name="Shapiro H."/>
            <person name="Siaut M."/>
            <person name="Stanley M."/>
            <person name="Sussman M.R."/>
            <person name="Taylor A.R."/>
            <person name="Vardi A."/>
            <person name="von Dassow P."/>
            <person name="Vyverman W."/>
            <person name="Willis A."/>
            <person name="Wyrwicz L.S."/>
            <person name="Rokhsar D.S."/>
            <person name="Weissenbach J."/>
            <person name="Armbrust E.V."/>
            <person name="Green B.R."/>
            <person name="Van de Peer Y."/>
            <person name="Grigoriev I.V."/>
        </authorList>
    </citation>
    <scope>NUCLEOTIDE SEQUENCE [LARGE SCALE GENOMIC DNA]</scope>
    <source>
        <strain evidence="7 8">CCMP1335</strain>
    </source>
</reference>
<evidence type="ECO:0000313" key="8">
    <source>
        <dbReference type="Proteomes" id="UP000001449"/>
    </source>
</evidence>
<evidence type="ECO:0000256" key="4">
    <source>
        <dbReference type="ARBA" id="ARBA00023136"/>
    </source>
</evidence>
<dbReference type="PANTHER" id="PTHR12922:SF7">
    <property type="entry name" value="UBIQUINONE BIOSYNTHESIS PROTEIN COQ4 HOMOLOG, MITOCHONDRIAL"/>
    <property type="match status" value="1"/>
</dbReference>
<dbReference type="RefSeq" id="XP_002294121.1">
    <property type="nucleotide sequence ID" value="XM_002294085.1"/>
</dbReference>
<dbReference type="EMBL" id="CM000650">
    <property type="protein sequence ID" value="EED88476.1"/>
    <property type="molecule type" value="Genomic_DNA"/>
</dbReference>
<dbReference type="Proteomes" id="UP000001449">
    <property type="component" value="Chromosome 15"/>
</dbReference>
<keyword evidence="4" id="KW-0472">Membrane</keyword>
<protein>
    <recommendedName>
        <fullName evidence="6">4-hydroxy-3-methoxy-5-polyprenylbenzoate decarboxylase</fullName>
    </recommendedName>
</protein>
<reference evidence="7 8" key="1">
    <citation type="journal article" date="2004" name="Science">
        <title>The genome of the diatom Thalassiosira pseudonana: ecology, evolution, and metabolism.</title>
        <authorList>
            <person name="Armbrust E.V."/>
            <person name="Berges J.A."/>
            <person name="Bowler C."/>
            <person name="Green B.R."/>
            <person name="Martinez D."/>
            <person name="Putnam N.H."/>
            <person name="Zhou S."/>
            <person name="Allen A.E."/>
            <person name="Apt K.E."/>
            <person name="Bechner M."/>
            <person name="Brzezinski M.A."/>
            <person name="Chaal B.K."/>
            <person name="Chiovitti A."/>
            <person name="Davis A.K."/>
            <person name="Demarest M.S."/>
            <person name="Detter J.C."/>
            <person name="Glavina T."/>
            <person name="Goodstein D."/>
            <person name="Hadi M.Z."/>
            <person name="Hellsten U."/>
            <person name="Hildebrand M."/>
            <person name="Jenkins B.D."/>
            <person name="Jurka J."/>
            <person name="Kapitonov V.V."/>
            <person name="Kroger N."/>
            <person name="Lau W.W."/>
            <person name="Lane T.W."/>
            <person name="Larimer F.W."/>
            <person name="Lippmeier J.C."/>
            <person name="Lucas S."/>
            <person name="Medina M."/>
            <person name="Montsant A."/>
            <person name="Obornik M."/>
            <person name="Parker M.S."/>
            <person name="Palenik B."/>
            <person name="Pazour G.J."/>
            <person name="Richardson P.M."/>
            <person name="Rynearson T.A."/>
            <person name="Saito M.A."/>
            <person name="Schwartz D.C."/>
            <person name="Thamatrakoln K."/>
            <person name="Valentin K."/>
            <person name="Vardi A."/>
            <person name="Wilkerson F.P."/>
            <person name="Rokhsar D.S."/>
        </authorList>
    </citation>
    <scope>NUCLEOTIDE SEQUENCE [LARGE SCALE GENOMIC DNA]</scope>
    <source>
        <strain evidence="7 8">CCMP1335</strain>
    </source>
</reference>
<dbReference type="GO" id="GO:0006744">
    <property type="term" value="P:ubiquinone biosynthetic process"/>
    <property type="evidence" value="ECO:0007669"/>
    <property type="project" value="UniProtKB-KW"/>
</dbReference>
<dbReference type="OMA" id="YYERHFH"/>
<dbReference type="eggNOG" id="KOG3244">
    <property type="taxonomic scope" value="Eukaryota"/>
</dbReference>
<evidence type="ECO:0000256" key="6">
    <source>
        <dbReference type="ARBA" id="ARBA00081568"/>
    </source>
</evidence>
<keyword evidence="8" id="KW-1185">Reference proteome</keyword>
<evidence type="ECO:0000256" key="3">
    <source>
        <dbReference type="ARBA" id="ARBA00023128"/>
    </source>
</evidence>
<evidence type="ECO:0000256" key="2">
    <source>
        <dbReference type="ARBA" id="ARBA00022792"/>
    </source>
</evidence>
<proteinExistence type="inferred from homology"/>